<evidence type="ECO:0000313" key="3">
    <source>
        <dbReference type="EMBL" id="AMD92092.1"/>
    </source>
</evidence>
<protein>
    <recommendedName>
        <fullName evidence="5">Glycosyltransferase 2-like domain-containing protein</fullName>
    </recommendedName>
</protein>
<gene>
    <name evidence="3" type="ORF">AXF15_02535</name>
</gene>
<dbReference type="SUPFAM" id="SSF53448">
    <property type="entry name" value="Nucleotide-diphospho-sugar transferases"/>
    <property type="match status" value="1"/>
</dbReference>
<dbReference type="Pfam" id="PF00534">
    <property type="entry name" value="Glycos_transf_1"/>
    <property type="match status" value="1"/>
</dbReference>
<evidence type="ECO:0000313" key="4">
    <source>
        <dbReference type="Proteomes" id="UP000063964"/>
    </source>
</evidence>
<dbReference type="STRING" id="888061.AXF15_02535"/>
<dbReference type="PANTHER" id="PTHR43685:SF2">
    <property type="entry name" value="GLYCOSYLTRANSFERASE 2-LIKE DOMAIN-CONTAINING PROTEIN"/>
    <property type="match status" value="1"/>
</dbReference>
<dbReference type="Gene3D" id="3.90.550.10">
    <property type="entry name" value="Spore Coat Polysaccharide Biosynthesis Protein SpsA, Chain A"/>
    <property type="match status" value="1"/>
</dbReference>
<evidence type="ECO:0000259" key="2">
    <source>
        <dbReference type="Pfam" id="PF00535"/>
    </source>
</evidence>
<dbReference type="Gene3D" id="3.40.50.2000">
    <property type="entry name" value="Glycogen Phosphorylase B"/>
    <property type="match status" value="1"/>
</dbReference>
<dbReference type="Proteomes" id="UP000063964">
    <property type="component" value="Chromosome"/>
</dbReference>
<keyword evidence="4" id="KW-1185">Reference proteome</keyword>
<dbReference type="InterPro" id="IPR050834">
    <property type="entry name" value="Glycosyltransf_2"/>
</dbReference>
<dbReference type="AlphaFoldDB" id="A0A0X8JNR2"/>
<dbReference type="InterPro" id="IPR029044">
    <property type="entry name" value="Nucleotide-diphossugar_trans"/>
</dbReference>
<dbReference type="InterPro" id="IPR001173">
    <property type="entry name" value="Glyco_trans_2-like"/>
</dbReference>
<evidence type="ECO:0008006" key="5">
    <source>
        <dbReference type="Google" id="ProtNLM"/>
    </source>
</evidence>
<accession>A0A0X8JNR2</accession>
<dbReference type="EMBL" id="CP014230">
    <property type="protein sequence ID" value="AMD92092.1"/>
    <property type="molecule type" value="Genomic_DNA"/>
</dbReference>
<dbReference type="PANTHER" id="PTHR43685">
    <property type="entry name" value="GLYCOSYLTRANSFERASE"/>
    <property type="match status" value="1"/>
</dbReference>
<proteinExistence type="predicted"/>
<dbReference type="GO" id="GO:0016757">
    <property type="term" value="F:glycosyltransferase activity"/>
    <property type="evidence" value="ECO:0007669"/>
    <property type="project" value="InterPro"/>
</dbReference>
<reference evidence="4" key="1">
    <citation type="submission" date="2016-02" db="EMBL/GenBank/DDBJ databases">
        <authorList>
            <person name="Holder M.E."/>
            <person name="Ajami N.J."/>
            <person name="Petrosino J.F."/>
        </authorList>
    </citation>
    <scope>NUCLEOTIDE SEQUENCE [LARGE SCALE GENOMIC DNA]</scope>
    <source>
        <strain evidence="4">DSM 12838</strain>
    </source>
</reference>
<dbReference type="CDD" id="cd03801">
    <property type="entry name" value="GT4_PimA-like"/>
    <property type="match status" value="1"/>
</dbReference>
<dbReference type="SUPFAM" id="SSF53756">
    <property type="entry name" value="UDP-Glycosyltransferase/glycogen phosphorylase"/>
    <property type="match status" value="1"/>
</dbReference>
<organism evidence="3 4">
    <name type="scientific">Desulfomicrobium orale DSM 12838</name>
    <dbReference type="NCBI Taxonomy" id="888061"/>
    <lineage>
        <taxon>Bacteria</taxon>
        <taxon>Pseudomonadati</taxon>
        <taxon>Thermodesulfobacteriota</taxon>
        <taxon>Desulfovibrionia</taxon>
        <taxon>Desulfovibrionales</taxon>
        <taxon>Desulfomicrobiaceae</taxon>
        <taxon>Desulfomicrobium</taxon>
    </lineage>
</organism>
<dbReference type="KEGG" id="doa:AXF15_02535"/>
<feature type="domain" description="Glycosyl transferase family 1" evidence="1">
    <location>
        <begin position="3"/>
        <end position="104"/>
    </location>
</feature>
<evidence type="ECO:0000259" key="1">
    <source>
        <dbReference type="Pfam" id="PF00534"/>
    </source>
</evidence>
<name>A0A0X8JNR2_9BACT</name>
<dbReference type="InterPro" id="IPR001296">
    <property type="entry name" value="Glyco_trans_1"/>
</dbReference>
<sequence length="404" mass="45875">MLVKRYGLDTQVLFLGEQSFPQPYFQTADIFLLPSREDPFPLVCLEAAACKMPIVCFDDVGDMPGFVSLGGGFVVPRENVEAMAERVLLLLISPDLRSKLGQKAFDNFHSMHTTDIAAPFLLALCREKAGKPAPVSVIVPNYNYANYLERRLASIFEQSFRDIEVIVLDDASTDQSLARIARWQQRTNLQLVKNTSNSGNVFVQWRKGLELAKGEFIWIAEADDDATPSFLGALLAACSRPGVVMAYSIPQVIDGKDRLVRDFNYRKNYLTYAARDRWTHNYEISGLREIREVLAIANCLPNVSAVVFRKPDSALFEDCLAYRCSGDWFFYLRLAALGRVAYVHGDLAFHRRHDQSVIGKDQQAKRHILRQEMEQIHHLAQNLFGPLSKETLDRMQTFRESLDQ</sequence>
<feature type="domain" description="Glycosyltransferase 2-like" evidence="2">
    <location>
        <begin position="136"/>
        <end position="282"/>
    </location>
</feature>
<dbReference type="Pfam" id="PF00535">
    <property type="entry name" value="Glycos_transf_2"/>
    <property type="match status" value="1"/>
</dbReference>